<proteinExistence type="predicted"/>
<dbReference type="EMBL" id="KZ820001">
    <property type="protein sequence ID" value="PWN49831.1"/>
    <property type="molecule type" value="Genomic_DNA"/>
</dbReference>
<sequence>MSALPSTQESQLSRQKKNPIGSWFKKFARRGSEQGGQPTEDRDAYANVGESIHHAAQARSSKLSDPDGARKAIKTRGNKGRRIESFSGIPNLAEGKLSAPPPDNLNEINSPESDDAFGSQSAQGLASTLVIPQQVQTPASGGTGSLPPKIEGLPHHEPMNFTSSNNVVQASRIGQETPTDASPSARVGSQSNDAPLAQASQSQREGVKGWSDAPRIDSPSAQALKVEEKNPSIQAAALDYGDSSVQTHRRANSDTDSSSDGGWGGSGEGLGRDSIGNRTMDTGKSRASTKPTTLMSLDMREQALPHAHIAQARHGDPSSYAGAHRNLISGGSAAIQFATSPLGRTMSGGIISLPGQDAPVEEIGPYVNVPSHSRHHPANNPAPSAIPPDNASMLTLASSTAAHSFGGAASSRGGHGNAPSLGGARSIGGSLMGERRNSSDTYASIKALPPLSRRGSDSSSRTRESVAASATGQSSSQAMFSGAIAAGPGAPLDRVSIHRTPSQRTVATQLSIPLSASASTHALHGPGGGRDASTFSAGGSGPAESSSTSRLVAAAGESQEAPISVVNTEDAAAAGSQESETELVSSEAVPTTHVNGQEVISSEGAGGGVGAKTSQHVS</sequence>
<accession>A0ACD0NVM5</accession>
<dbReference type="Proteomes" id="UP000245626">
    <property type="component" value="Unassembled WGS sequence"/>
</dbReference>
<organism evidence="1 2">
    <name type="scientific">Violaceomyces palustris</name>
    <dbReference type="NCBI Taxonomy" id="1673888"/>
    <lineage>
        <taxon>Eukaryota</taxon>
        <taxon>Fungi</taxon>
        <taxon>Dikarya</taxon>
        <taxon>Basidiomycota</taxon>
        <taxon>Ustilaginomycotina</taxon>
        <taxon>Ustilaginomycetes</taxon>
        <taxon>Violaceomycetales</taxon>
        <taxon>Violaceomycetaceae</taxon>
        <taxon>Violaceomyces</taxon>
    </lineage>
</organism>
<keyword evidence="2" id="KW-1185">Reference proteome</keyword>
<gene>
    <name evidence="1" type="ORF">IE53DRAFT_369434</name>
</gene>
<name>A0ACD0NVM5_9BASI</name>
<evidence type="ECO:0000313" key="1">
    <source>
        <dbReference type="EMBL" id="PWN49831.1"/>
    </source>
</evidence>
<evidence type="ECO:0000313" key="2">
    <source>
        <dbReference type="Proteomes" id="UP000245626"/>
    </source>
</evidence>
<reference evidence="1 2" key="1">
    <citation type="journal article" date="2018" name="Mol. Biol. Evol.">
        <title>Broad Genomic Sampling Reveals a Smut Pathogenic Ancestry of the Fungal Clade Ustilaginomycotina.</title>
        <authorList>
            <person name="Kijpornyongpan T."/>
            <person name="Mondo S.J."/>
            <person name="Barry K."/>
            <person name="Sandor L."/>
            <person name="Lee J."/>
            <person name="Lipzen A."/>
            <person name="Pangilinan J."/>
            <person name="LaButti K."/>
            <person name="Hainaut M."/>
            <person name="Henrissat B."/>
            <person name="Grigoriev I.V."/>
            <person name="Spatafora J.W."/>
            <person name="Aime M.C."/>
        </authorList>
    </citation>
    <scope>NUCLEOTIDE SEQUENCE [LARGE SCALE GENOMIC DNA]</scope>
    <source>
        <strain evidence="1 2">SA 807</strain>
    </source>
</reference>
<protein>
    <submittedName>
        <fullName evidence="1">Uncharacterized protein</fullName>
    </submittedName>
</protein>